<keyword evidence="1" id="KW-0472">Membrane</keyword>
<organism evidence="2 3">
    <name type="scientific">Planctopirus hydrillae</name>
    <dbReference type="NCBI Taxonomy" id="1841610"/>
    <lineage>
        <taxon>Bacteria</taxon>
        <taxon>Pseudomonadati</taxon>
        <taxon>Planctomycetota</taxon>
        <taxon>Planctomycetia</taxon>
        <taxon>Planctomycetales</taxon>
        <taxon>Planctomycetaceae</taxon>
        <taxon>Planctopirus</taxon>
    </lineage>
</organism>
<dbReference type="AlphaFoldDB" id="A0A1C3E7B8"/>
<dbReference type="EMBL" id="LYDR01000144">
    <property type="protein sequence ID" value="ODA29114.1"/>
    <property type="molecule type" value="Genomic_DNA"/>
</dbReference>
<comment type="caution">
    <text evidence="2">The sequence shown here is derived from an EMBL/GenBank/DDBJ whole genome shotgun (WGS) entry which is preliminary data.</text>
</comment>
<evidence type="ECO:0000313" key="2">
    <source>
        <dbReference type="EMBL" id="ODA29114.1"/>
    </source>
</evidence>
<accession>A0A1C3E7B8</accession>
<dbReference type="RefSeq" id="WP_068850391.1">
    <property type="nucleotide sequence ID" value="NZ_LYDR01000144.1"/>
</dbReference>
<keyword evidence="1" id="KW-1133">Transmembrane helix</keyword>
<keyword evidence="1" id="KW-0812">Transmembrane</keyword>
<name>A0A1C3E7B8_9PLAN</name>
<evidence type="ECO:0000313" key="3">
    <source>
        <dbReference type="Proteomes" id="UP000094828"/>
    </source>
</evidence>
<reference evidence="2 3" key="1">
    <citation type="submission" date="2016-05" db="EMBL/GenBank/DDBJ databases">
        <title>Genomic and physiological characterization of Planctopirus sp. isolated from fresh water lake.</title>
        <authorList>
            <person name="Subhash Y."/>
            <person name="Ramana C."/>
        </authorList>
    </citation>
    <scope>NUCLEOTIDE SEQUENCE [LARGE SCALE GENOMIC DNA]</scope>
    <source>
        <strain evidence="2 3">JC280</strain>
    </source>
</reference>
<protein>
    <submittedName>
        <fullName evidence="2">Uncharacterized protein</fullName>
    </submittedName>
</protein>
<proteinExistence type="predicted"/>
<feature type="transmembrane region" description="Helical" evidence="1">
    <location>
        <begin position="114"/>
        <end position="133"/>
    </location>
</feature>
<gene>
    <name evidence="2" type="ORF">A6X21_09900</name>
</gene>
<dbReference type="Proteomes" id="UP000094828">
    <property type="component" value="Unassembled WGS sequence"/>
</dbReference>
<dbReference type="OrthoDB" id="212803at2"/>
<sequence>MSHERECQFQADEEFVTRFFYFEEIEELLPTEEFVSPEELLPRTNQNWADQHLADQNWEVREGREFFRCTKPEESWPLVDFFEPAPLVRRVRDRLVAHAVVTERRVKDRRQRQIAAQSFVFAMLMVISPWISWNIINQSAVKEMQALLYEVVSPRPRMVMASRSVSPREHDPEQELIDRLAHQRRQILYSLPAMATPALVTTQRW</sequence>
<keyword evidence="3" id="KW-1185">Reference proteome</keyword>
<evidence type="ECO:0000256" key="1">
    <source>
        <dbReference type="SAM" id="Phobius"/>
    </source>
</evidence>